<keyword evidence="3" id="KW-1185">Reference proteome</keyword>
<feature type="compositionally biased region" description="Basic residues" evidence="1">
    <location>
        <begin position="1"/>
        <end position="12"/>
    </location>
</feature>
<feature type="compositionally biased region" description="Low complexity" evidence="1">
    <location>
        <begin position="438"/>
        <end position="460"/>
    </location>
</feature>
<dbReference type="Proteomes" id="UP000714275">
    <property type="component" value="Unassembled WGS sequence"/>
</dbReference>
<feature type="compositionally biased region" description="Pro residues" evidence="1">
    <location>
        <begin position="228"/>
        <end position="250"/>
    </location>
</feature>
<evidence type="ECO:0000313" key="2">
    <source>
        <dbReference type="EMBL" id="KAG1776283.1"/>
    </source>
</evidence>
<reference evidence="2" key="1">
    <citation type="journal article" date="2020" name="New Phytol.">
        <title>Comparative genomics reveals dynamic genome evolution in host specialist ectomycorrhizal fungi.</title>
        <authorList>
            <person name="Lofgren L.A."/>
            <person name="Nguyen N.H."/>
            <person name="Vilgalys R."/>
            <person name="Ruytinx J."/>
            <person name="Liao H.L."/>
            <person name="Branco S."/>
            <person name="Kuo A."/>
            <person name="LaButti K."/>
            <person name="Lipzen A."/>
            <person name="Andreopoulos W."/>
            <person name="Pangilinan J."/>
            <person name="Riley R."/>
            <person name="Hundley H."/>
            <person name="Na H."/>
            <person name="Barry K."/>
            <person name="Grigoriev I.V."/>
            <person name="Stajich J.E."/>
            <person name="Kennedy P.G."/>
        </authorList>
    </citation>
    <scope>NUCLEOTIDE SEQUENCE</scope>
    <source>
        <strain evidence="2">DOB743</strain>
    </source>
</reference>
<gene>
    <name evidence="2" type="ORF">EV702DRAFT_1268924</name>
</gene>
<sequence>MPAVRQRAHRSARLQANTRLRLRGMDPPPPSTSTSQPVSSDPGPRITVQWGKEDALTDILVDHITSHPADSRILFYSEGKKMPFTDGEQASGKDKSDIYAVLAKLIFANHVKYGAGYHQNPKKFCDSVANHIVGLKARYKKLKAKLGATGAGVLPGDRHANLLLEICAEWKWFADLDAIWHSNPAFAVTSHSSRPGVDHAGQMYSLAQPLRGTAAGGTSRHVQGAAQPQPPPQPQPQPPPQPQPQPPPQPSCSASTQSFCGDHLIDPRLLQSSPALPDTPSPTFPDIPTAPSPPNNFPDPSAAHHAPPPLYDPPQVHLRGLSRTDNDLHRSDPFAAPLGDALDHLQDNDMMQEGGEEEEEEEDDRMQEDEPLSYNSPPKVAGKKRRNFASPSPSPPHDPQPFHVPAKAPTNAYHSRAAFSQQPIRGKHKPLPMSRNLSTPSSTPRNTTPSSSSTPQTSVSAQVDGCKKKKKAKSDVQDQVENLTEEIESIQSDVMSLRDSKHQRFIAKLSAKSENQRETKKYNWLRDMRAHEASQAVLTHQREQENRAAEIHLREADIRVHEAHSTVLDKEAETLRLRIQYQQLMQGSSGST</sequence>
<evidence type="ECO:0000313" key="3">
    <source>
        <dbReference type="Proteomes" id="UP000714275"/>
    </source>
</evidence>
<feature type="compositionally biased region" description="Pro residues" evidence="1">
    <location>
        <begin position="277"/>
        <end position="297"/>
    </location>
</feature>
<name>A0A9P7D221_9AGAM</name>
<feature type="region of interest" description="Disordered" evidence="1">
    <location>
        <begin position="212"/>
        <end position="479"/>
    </location>
</feature>
<evidence type="ECO:0000256" key="1">
    <source>
        <dbReference type="SAM" id="MobiDB-lite"/>
    </source>
</evidence>
<dbReference type="AlphaFoldDB" id="A0A9P7D221"/>
<feature type="compositionally biased region" description="Acidic residues" evidence="1">
    <location>
        <begin position="354"/>
        <end position="371"/>
    </location>
</feature>
<protein>
    <submittedName>
        <fullName evidence="2">Uncharacterized protein</fullName>
    </submittedName>
</protein>
<feature type="compositionally biased region" description="Basic and acidic residues" evidence="1">
    <location>
        <begin position="322"/>
        <end position="332"/>
    </location>
</feature>
<accession>A0A9P7D221</accession>
<proteinExistence type="predicted"/>
<comment type="caution">
    <text evidence="2">The sequence shown here is derived from an EMBL/GenBank/DDBJ whole genome shotgun (WGS) entry which is preliminary data.</text>
</comment>
<dbReference type="EMBL" id="JABBWD010000027">
    <property type="protein sequence ID" value="KAG1776283.1"/>
    <property type="molecule type" value="Genomic_DNA"/>
</dbReference>
<organism evidence="2 3">
    <name type="scientific">Suillus placidus</name>
    <dbReference type="NCBI Taxonomy" id="48579"/>
    <lineage>
        <taxon>Eukaryota</taxon>
        <taxon>Fungi</taxon>
        <taxon>Dikarya</taxon>
        <taxon>Basidiomycota</taxon>
        <taxon>Agaricomycotina</taxon>
        <taxon>Agaricomycetes</taxon>
        <taxon>Agaricomycetidae</taxon>
        <taxon>Boletales</taxon>
        <taxon>Suillineae</taxon>
        <taxon>Suillaceae</taxon>
        <taxon>Suillus</taxon>
    </lineage>
</organism>
<feature type="region of interest" description="Disordered" evidence="1">
    <location>
        <begin position="1"/>
        <end position="46"/>
    </location>
</feature>
<dbReference type="OrthoDB" id="2681949at2759"/>
<feature type="compositionally biased region" description="Low complexity" evidence="1">
    <location>
        <begin position="32"/>
        <end position="42"/>
    </location>
</feature>